<feature type="transmembrane region" description="Helical" evidence="2">
    <location>
        <begin position="155"/>
        <end position="177"/>
    </location>
</feature>
<evidence type="ECO:0000256" key="2">
    <source>
        <dbReference type="SAM" id="Phobius"/>
    </source>
</evidence>
<feature type="compositionally biased region" description="Polar residues" evidence="1">
    <location>
        <begin position="245"/>
        <end position="254"/>
    </location>
</feature>
<dbReference type="SUPFAM" id="SSF103473">
    <property type="entry name" value="MFS general substrate transporter"/>
    <property type="match status" value="2"/>
</dbReference>
<dbReference type="AlphaFoldDB" id="D7FLP1"/>
<feature type="transmembrane region" description="Helical" evidence="2">
    <location>
        <begin position="507"/>
        <end position="533"/>
    </location>
</feature>
<dbReference type="Pfam" id="PF13347">
    <property type="entry name" value="MFS_2"/>
    <property type="match status" value="2"/>
</dbReference>
<feature type="transmembrane region" description="Helical" evidence="2">
    <location>
        <begin position="117"/>
        <end position="143"/>
    </location>
</feature>
<dbReference type="OMA" id="TACMCCT"/>
<feature type="transmembrane region" description="Helical" evidence="2">
    <location>
        <begin position="183"/>
        <end position="202"/>
    </location>
</feature>
<name>D7FLP1_ECTSI</name>
<dbReference type="EMBL" id="FN649737">
    <property type="protein sequence ID" value="CBJ25857.1"/>
    <property type="molecule type" value="Genomic_DNA"/>
</dbReference>
<dbReference type="eggNOG" id="ENOG502QQN2">
    <property type="taxonomic scope" value="Eukaryota"/>
</dbReference>
<proteinExistence type="predicted"/>
<reference evidence="3 4" key="1">
    <citation type="journal article" date="2010" name="Nature">
        <title>The Ectocarpus genome and the independent evolution of multicellularity in brown algae.</title>
        <authorList>
            <person name="Cock J.M."/>
            <person name="Sterck L."/>
            <person name="Rouze P."/>
            <person name="Scornet D."/>
            <person name="Allen A.E."/>
            <person name="Amoutzias G."/>
            <person name="Anthouard V."/>
            <person name="Artiguenave F."/>
            <person name="Aury J.M."/>
            <person name="Badger J.H."/>
            <person name="Beszteri B."/>
            <person name="Billiau K."/>
            <person name="Bonnet E."/>
            <person name="Bothwell J.H."/>
            <person name="Bowler C."/>
            <person name="Boyen C."/>
            <person name="Brownlee C."/>
            <person name="Carrano C.J."/>
            <person name="Charrier B."/>
            <person name="Cho G.Y."/>
            <person name="Coelho S.M."/>
            <person name="Collen J."/>
            <person name="Corre E."/>
            <person name="Da Silva C."/>
            <person name="Delage L."/>
            <person name="Delaroque N."/>
            <person name="Dittami S.M."/>
            <person name="Doulbeau S."/>
            <person name="Elias M."/>
            <person name="Farnham G."/>
            <person name="Gachon C.M."/>
            <person name="Gschloessl B."/>
            <person name="Heesch S."/>
            <person name="Jabbari K."/>
            <person name="Jubin C."/>
            <person name="Kawai H."/>
            <person name="Kimura K."/>
            <person name="Kloareg B."/>
            <person name="Kupper F.C."/>
            <person name="Lang D."/>
            <person name="Le Bail A."/>
            <person name="Leblanc C."/>
            <person name="Lerouge P."/>
            <person name="Lohr M."/>
            <person name="Lopez P.J."/>
            <person name="Martens C."/>
            <person name="Maumus F."/>
            <person name="Michel G."/>
            <person name="Miranda-Saavedra D."/>
            <person name="Morales J."/>
            <person name="Moreau H."/>
            <person name="Motomura T."/>
            <person name="Nagasato C."/>
            <person name="Napoli C.A."/>
            <person name="Nelson D.R."/>
            <person name="Nyvall-Collen P."/>
            <person name="Peters A.F."/>
            <person name="Pommier C."/>
            <person name="Potin P."/>
            <person name="Poulain J."/>
            <person name="Quesneville H."/>
            <person name="Read B."/>
            <person name="Rensing S.A."/>
            <person name="Ritter A."/>
            <person name="Rousvoal S."/>
            <person name="Samanta M."/>
            <person name="Samson G."/>
            <person name="Schroeder D.C."/>
            <person name="Segurens B."/>
            <person name="Strittmatter M."/>
            <person name="Tonon T."/>
            <person name="Tregear J.W."/>
            <person name="Valentin K."/>
            <person name="von Dassow P."/>
            <person name="Yamagishi T."/>
            <person name="Van de Peer Y."/>
            <person name="Wincker P."/>
        </authorList>
    </citation>
    <scope>NUCLEOTIDE SEQUENCE [LARGE SCALE GENOMIC DNA]</scope>
    <source>
        <strain evidence="4">Ec32 / CCAP1310/4</strain>
    </source>
</reference>
<protein>
    <submittedName>
        <fullName evidence="3">Uncharacterized protein</fullName>
    </submittedName>
</protein>
<keyword evidence="2" id="KW-0472">Membrane</keyword>
<feature type="transmembrane region" description="Helical" evidence="2">
    <location>
        <begin position="88"/>
        <end position="105"/>
    </location>
</feature>
<sequence>MAVASSSWLPSLTTNALAFGAASFASSVLCTLFSLYVTPVFTSVYKIDDRHFYASHVVFAIWNAINDPAFAWLIDNTTASGGDRRLPAIKYGGPLWCLAFLIPWWPWSTEPGSFLVGLHFCVSICMFDSFLTYVLLVHCALLADLTTDNTVRNNYNNVGSLLGVAGGAAGAVSYYLYDGKDMAPFRSFCLGAATVSCLGFWWTGTRLDVGRLDTFRREVPEHDPLLETTPPASIAHTAPLDGATKPNSRNNQGTAVGMRSRTPTRDSGPAGSGGSEGEAATVVAGRVASQLGNAPLSPKTSTGGAVARGGRELSFWGFTKQLSSHWNFWLYVSMNFMENFNALFDQSFFVFLDTKLFERVVPRGPHGVLTALCLYAPKLMTQVLTPVADRYGTYKLIMGAALFKLVAGVLMFACGRPAWPLWTLLFLGNRLAATAWGFYNLSFSDVIDEDTLRNKRPESMSVSVHGLQALFVKPAQSLAPMVGMAFLPAGALKTDLVDMTMRQAERVQAAAFTLMWAVPAGCGLVQVLIWRAYRLHGAALKDMKMKLKEWERFLSYKRDDATGVGMA</sequence>
<keyword evidence="2" id="KW-1133">Transmembrane helix</keyword>
<evidence type="ECO:0000313" key="3">
    <source>
        <dbReference type="EMBL" id="CBJ25857.1"/>
    </source>
</evidence>
<keyword evidence="2" id="KW-0812">Transmembrane</keyword>
<accession>D7FLP1</accession>
<dbReference type="InParanoid" id="D7FLP1"/>
<feature type="transmembrane region" description="Helical" evidence="2">
    <location>
        <begin position="16"/>
        <end position="37"/>
    </location>
</feature>
<evidence type="ECO:0000256" key="1">
    <source>
        <dbReference type="SAM" id="MobiDB-lite"/>
    </source>
</evidence>
<dbReference type="PANTHER" id="PTHR28658:SF1">
    <property type="entry name" value="MAJOR FACILITATOR SUPERFAMILY DOMAIN CONTAINING 13B"/>
    <property type="match status" value="1"/>
</dbReference>
<evidence type="ECO:0000313" key="4">
    <source>
        <dbReference type="Proteomes" id="UP000002630"/>
    </source>
</evidence>
<organism evidence="3 4">
    <name type="scientific">Ectocarpus siliculosus</name>
    <name type="common">Brown alga</name>
    <name type="synonym">Conferva siliculosa</name>
    <dbReference type="NCBI Taxonomy" id="2880"/>
    <lineage>
        <taxon>Eukaryota</taxon>
        <taxon>Sar</taxon>
        <taxon>Stramenopiles</taxon>
        <taxon>Ochrophyta</taxon>
        <taxon>PX clade</taxon>
        <taxon>Phaeophyceae</taxon>
        <taxon>Ectocarpales</taxon>
        <taxon>Ectocarpaceae</taxon>
        <taxon>Ectocarpus</taxon>
    </lineage>
</organism>
<dbReference type="InterPro" id="IPR040035">
    <property type="entry name" value="TMEM180"/>
</dbReference>
<dbReference type="PANTHER" id="PTHR28658">
    <property type="entry name" value="TRANSMEMBRANE PROTEIN 180"/>
    <property type="match status" value="1"/>
</dbReference>
<gene>
    <name evidence="3" type="ORF">Esi_0016_0186</name>
</gene>
<keyword evidence="4" id="KW-1185">Reference proteome</keyword>
<dbReference type="Proteomes" id="UP000002630">
    <property type="component" value="Linkage Group LG12"/>
</dbReference>
<dbReference type="OrthoDB" id="62987at2759"/>
<dbReference type="EMBL" id="FN648143">
    <property type="protein sequence ID" value="CBJ25857.1"/>
    <property type="molecule type" value="Genomic_DNA"/>
</dbReference>
<feature type="transmembrane region" description="Helical" evidence="2">
    <location>
        <begin position="396"/>
        <end position="413"/>
    </location>
</feature>
<feature type="region of interest" description="Disordered" evidence="1">
    <location>
        <begin position="222"/>
        <end position="279"/>
    </location>
</feature>
<dbReference type="InterPro" id="IPR036259">
    <property type="entry name" value="MFS_trans_sf"/>
</dbReference>